<accession>A0A316ZCC7</accession>
<dbReference type="GO" id="GO:0008270">
    <property type="term" value="F:zinc ion binding"/>
    <property type="evidence" value="ECO:0007669"/>
    <property type="project" value="InterPro"/>
</dbReference>
<organism evidence="2 3">
    <name type="scientific">Tilletiopsis washingtonensis</name>
    <dbReference type="NCBI Taxonomy" id="58919"/>
    <lineage>
        <taxon>Eukaryota</taxon>
        <taxon>Fungi</taxon>
        <taxon>Dikarya</taxon>
        <taxon>Basidiomycota</taxon>
        <taxon>Ustilaginomycotina</taxon>
        <taxon>Exobasidiomycetes</taxon>
        <taxon>Entylomatales</taxon>
        <taxon>Entylomatales incertae sedis</taxon>
        <taxon>Tilletiopsis</taxon>
    </lineage>
</organism>
<evidence type="ECO:0000313" key="2">
    <source>
        <dbReference type="EMBL" id="PWN98674.1"/>
    </source>
</evidence>
<feature type="domain" description="Cobalamin-independent methionine synthase MetE C-terminal/archaeal" evidence="1">
    <location>
        <begin position="13"/>
        <end position="371"/>
    </location>
</feature>
<dbReference type="InterPro" id="IPR038071">
    <property type="entry name" value="UROD/MetE-like_sf"/>
</dbReference>
<dbReference type="GO" id="GO:0003871">
    <property type="term" value="F:5-methyltetrahydropteroyltriglutamate-homocysteine S-methyltransferase activity"/>
    <property type="evidence" value="ECO:0007669"/>
    <property type="project" value="InterPro"/>
</dbReference>
<name>A0A316ZCC7_9BASI</name>
<dbReference type="InterPro" id="IPR002629">
    <property type="entry name" value="Met_Synth_C/arc"/>
</dbReference>
<gene>
    <name evidence="2" type="ORF">FA09DRAFT_247784</name>
</gene>
<dbReference type="Gene3D" id="3.20.20.210">
    <property type="match status" value="1"/>
</dbReference>
<dbReference type="Proteomes" id="UP000245946">
    <property type="component" value="Unassembled WGS sequence"/>
</dbReference>
<dbReference type="PANTHER" id="PTHR43844:SF1">
    <property type="entry name" value="METHIONINE SYNTHASE"/>
    <property type="match status" value="1"/>
</dbReference>
<dbReference type="RefSeq" id="XP_025598953.1">
    <property type="nucleotide sequence ID" value="XM_025739675.1"/>
</dbReference>
<proteinExistence type="predicted"/>
<keyword evidence="3" id="KW-1185">Reference proteome</keyword>
<evidence type="ECO:0000259" key="1">
    <source>
        <dbReference type="Pfam" id="PF01717"/>
    </source>
</evidence>
<dbReference type="PANTHER" id="PTHR43844">
    <property type="entry name" value="METHIONINE SYNTHASE"/>
    <property type="match status" value="1"/>
</dbReference>
<dbReference type="SUPFAM" id="SSF51726">
    <property type="entry name" value="UROD/MetE-like"/>
    <property type="match status" value="1"/>
</dbReference>
<dbReference type="GeneID" id="37267221"/>
<evidence type="ECO:0000313" key="3">
    <source>
        <dbReference type="Proteomes" id="UP000245946"/>
    </source>
</evidence>
<dbReference type="EMBL" id="KZ819290">
    <property type="protein sequence ID" value="PWN98674.1"/>
    <property type="molecule type" value="Genomic_DNA"/>
</dbReference>
<dbReference type="GO" id="GO:0009086">
    <property type="term" value="P:methionine biosynthetic process"/>
    <property type="evidence" value="ECO:0007669"/>
    <property type="project" value="InterPro"/>
</dbReference>
<dbReference type="STRING" id="58919.A0A316ZCC7"/>
<reference evidence="2 3" key="1">
    <citation type="journal article" date="2018" name="Mol. Biol. Evol.">
        <title>Broad Genomic Sampling Reveals a Smut Pathogenic Ancestry of the Fungal Clade Ustilaginomycotina.</title>
        <authorList>
            <person name="Kijpornyongpan T."/>
            <person name="Mondo S.J."/>
            <person name="Barry K."/>
            <person name="Sandor L."/>
            <person name="Lee J."/>
            <person name="Lipzen A."/>
            <person name="Pangilinan J."/>
            <person name="LaButti K."/>
            <person name="Hainaut M."/>
            <person name="Henrissat B."/>
            <person name="Grigoriev I.V."/>
            <person name="Spatafora J.W."/>
            <person name="Aime M.C."/>
        </authorList>
    </citation>
    <scope>NUCLEOTIDE SEQUENCE [LARGE SCALE GENOMIC DNA]</scope>
    <source>
        <strain evidence="2 3">MCA 4186</strain>
    </source>
</reference>
<protein>
    <submittedName>
        <fullName evidence="2">UROD/MetE-like protein</fullName>
    </submittedName>
</protein>
<sequence length="378" mass="42032">MPAPRRVFRVDHVGSFIRPDAVLKARAAHFAGELDAAGLRAVEDEEIAKHVRRLVSEGVQCITDGEFRRQYFHLDFLKHIDGVVEQFNTLEQKEGHKPPTLAVTAKIAWPQGGIEVRNFEFLQSLLPAGESHRIKITMPSPTMLLRGGREAVSTEAYPDLADFYDDLVAVYRAEIDALYQAGCRYIQFDDTNLAYLTDPTMRQQQRDAGEDVDTLPARYVALINRCISPRPDDLTTATHVCKGNYKSTYFALGSSEGYAPIAKELFGDCDVDAFFLEWEDERRSGADFSALKPHLPAHKMVVLGLVSTKVATMEDKATLVAKMRAAAEMVPAGLEQLGISGQCGFSSTVHPNAIDHEQQFAKLRLCREVAEELYGPQS</sequence>
<dbReference type="Pfam" id="PF01717">
    <property type="entry name" value="Meth_synt_2"/>
    <property type="match status" value="1"/>
</dbReference>
<dbReference type="AlphaFoldDB" id="A0A316ZCC7"/>
<dbReference type="OrthoDB" id="7772923at2759"/>
<dbReference type="CDD" id="cd03311">
    <property type="entry name" value="CIMS_C_terminal_like"/>
    <property type="match status" value="1"/>
</dbReference>
<dbReference type="NCBIfam" id="NF005085">
    <property type="entry name" value="PRK06520.1"/>
    <property type="match status" value="1"/>
</dbReference>